<organism evidence="2 3">
    <name type="scientific">Angustibacter aerolatus</name>
    <dbReference type="NCBI Taxonomy" id="1162965"/>
    <lineage>
        <taxon>Bacteria</taxon>
        <taxon>Bacillati</taxon>
        <taxon>Actinomycetota</taxon>
        <taxon>Actinomycetes</taxon>
        <taxon>Kineosporiales</taxon>
        <taxon>Kineosporiaceae</taxon>
    </lineage>
</organism>
<dbReference type="Proteomes" id="UP001157017">
    <property type="component" value="Unassembled WGS sequence"/>
</dbReference>
<evidence type="ECO:0000313" key="3">
    <source>
        <dbReference type="Proteomes" id="UP001157017"/>
    </source>
</evidence>
<evidence type="ECO:0000313" key="2">
    <source>
        <dbReference type="EMBL" id="GMA88689.1"/>
    </source>
</evidence>
<dbReference type="SUPFAM" id="SSF53756">
    <property type="entry name" value="UDP-Glycosyltransferase/glycogen phosphorylase"/>
    <property type="match status" value="1"/>
</dbReference>
<dbReference type="EMBL" id="BSUZ01000001">
    <property type="protein sequence ID" value="GMA88689.1"/>
    <property type="molecule type" value="Genomic_DNA"/>
</dbReference>
<reference evidence="3" key="1">
    <citation type="journal article" date="2019" name="Int. J. Syst. Evol. Microbiol.">
        <title>The Global Catalogue of Microorganisms (GCM) 10K type strain sequencing project: providing services to taxonomists for standard genome sequencing and annotation.</title>
        <authorList>
            <consortium name="The Broad Institute Genomics Platform"/>
            <consortium name="The Broad Institute Genome Sequencing Center for Infectious Disease"/>
            <person name="Wu L."/>
            <person name="Ma J."/>
        </authorList>
    </citation>
    <scope>NUCLEOTIDE SEQUENCE [LARGE SCALE GENOMIC DNA]</scope>
    <source>
        <strain evidence="3">NBRC 108730</strain>
    </source>
</reference>
<sequence length="103" mass="11334">MAGLRRPRGADRSITNGVHAPTWVDRRLLELVREHGGGELADDPRAWDAVGRIPADRVWAARREMREQARRGGSPSGARVVAPPRRELGRAWAGSTRCSTPTC</sequence>
<gene>
    <name evidence="2" type="ORF">GCM10025868_39390</name>
</gene>
<proteinExistence type="predicted"/>
<keyword evidence="3" id="KW-1185">Reference proteome</keyword>
<accession>A0ABQ6JMX7</accession>
<protein>
    <submittedName>
        <fullName evidence="2">Uncharacterized protein</fullName>
    </submittedName>
</protein>
<feature type="region of interest" description="Disordered" evidence="1">
    <location>
        <begin position="66"/>
        <end position="103"/>
    </location>
</feature>
<name>A0ABQ6JMX7_9ACTN</name>
<comment type="caution">
    <text evidence="2">The sequence shown here is derived from an EMBL/GenBank/DDBJ whole genome shotgun (WGS) entry which is preliminary data.</text>
</comment>
<evidence type="ECO:0000256" key="1">
    <source>
        <dbReference type="SAM" id="MobiDB-lite"/>
    </source>
</evidence>